<dbReference type="InterPro" id="IPR050180">
    <property type="entry name" value="RNR_Ribonuclease"/>
</dbReference>
<dbReference type="PANTHER" id="PTHR23355">
    <property type="entry name" value="RIBONUCLEASE"/>
    <property type="match status" value="1"/>
</dbReference>
<evidence type="ECO:0000313" key="2">
    <source>
        <dbReference type="EMBL" id="WCZ39312.1"/>
    </source>
</evidence>
<dbReference type="RefSeq" id="WP_042409301.1">
    <property type="nucleotide sequence ID" value="NZ_CBYN010000116.1"/>
</dbReference>
<dbReference type="GO" id="GO:0008859">
    <property type="term" value="F:exoribonuclease II activity"/>
    <property type="evidence" value="ECO:0007669"/>
    <property type="project" value="UniProtKB-EC"/>
</dbReference>
<dbReference type="PANTHER" id="PTHR23355:SF9">
    <property type="entry name" value="DIS3-LIKE EXONUCLEASE 2"/>
    <property type="match status" value="1"/>
</dbReference>
<dbReference type="Proteomes" id="UP001218071">
    <property type="component" value="Chromosome"/>
</dbReference>
<dbReference type="EMBL" id="CP063194">
    <property type="protein sequence ID" value="WCZ39312.1"/>
    <property type="molecule type" value="Genomic_DNA"/>
</dbReference>
<dbReference type="SUPFAM" id="SSF50249">
    <property type="entry name" value="Nucleic acid-binding proteins"/>
    <property type="match status" value="1"/>
</dbReference>
<keyword evidence="2" id="KW-0378">Hydrolase</keyword>
<proteinExistence type="predicted"/>
<dbReference type="InterPro" id="IPR001900">
    <property type="entry name" value="RNase_II/R"/>
</dbReference>
<protein>
    <submittedName>
        <fullName evidence="2">Ribonuclease R</fullName>
        <ecNumber evidence="2">3.1.13.1</ecNumber>
    </submittedName>
</protein>
<organism evidence="2 3">
    <name type="scientific">Corynebacterium jeddahense</name>
    <dbReference type="NCBI Taxonomy" id="1414719"/>
    <lineage>
        <taxon>Bacteria</taxon>
        <taxon>Bacillati</taxon>
        <taxon>Actinomycetota</taxon>
        <taxon>Actinomycetes</taxon>
        <taxon>Mycobacteriales</taxon>
        <taxon>Corynebacteriaceae</taxon>
        <taxon>Corynebacterium</taxon>
    </lineage>
</organism>
<gene>
    <name evidence="2" type="primary">rnr</name>
    <name evidence="2" type="ORF">CJEDD_08595</name>
</gene>
<evidence type="ECO:0000259" key="1">
    <source>
        <dbReference type="SMART" id="SM00955"/>
    </source>
</evidence>
<reference evidence="2 3" key="1">
    <citation type="submission" date="2020-10" db="EMBL/GenBank/DDBJ databases">
        <title>Complete genome sequence of Corynebacterium jeddahense DSM 45997, type strain of Corynebacterium jeddahense.</title>
        <authorList>
            <person name="Busche T."/>
            <person name="Kalinowski J."/>
            <person name="Ruckert C."/>
        </authorList>
    </citation>
    <scope>NUCLEOTIDE SEQUENCE [LARGE SCALE GENOMIC DNA]</scope>
    <source>
        <strain evidence="2 3">DSM 45997</strain>
    </source>
</reference>
<accession>A0ABY7ULG4</accession>
<evidence type="ECO:0000313" key="3">
    <source>
        <dbReference type="Proteomes" id="UP001218071"/>
    </source>
</evidence>
<dbReference type="InterPro" id="IPR012340">
    <property type="entry name" value="NA-bd_OB-fold"/>
</dbReference>
<dbReference type="SMART" id="SM00955">
    <property type="entry name" value="RNB"/>
    <property type="match status" value="1"/>
</dbReference>
<sequence length="469" mass="50678">MKLYAAPLNFRPIAREFGVRTQFSPELHRAASQLEDRFSQSRIDARSVPLVTIDPAGSKDLDQAVHVEKRPGGGYVVRYAIADVGAFVAPGSPVAEESLERGQTIYLPDEPARLHPEELSEGSASLLPDVDRPAVLWTFELDEDGEVDAAHVERALVRSVARLDYEGVHADLENGTVHPSIALLPEVGVLRQRSSLRRHAINLRLPSVRVVGDGGTFELVIEPRHPIMDYNSEISLLTGMVAGRMMVDAGVGFLRTLGPADASGEAEFRREVRNLGFDPAGDIGEFLAGVDADTPRGMAVMREAQKLLRGSGYVDLSEKQAEVHAGIGGFYSHVTAPLRRLIDRYATEVCLAICADEPVPEWVERDAPRVIKTMGRSSQLANTVEKACLHLTEATVLEPWVGHNFGGVTLKTSGVGAPADVDEHARIFVVDPPVLASSAGAPAEGTETKFSLVRADPAAREVGFAWPAD</sequence>
<dbReference type="Pfam" id="PF00773">
    <property type="entry name" value="RNB"/>
    <property type="match status" value="1"/>
</dbReference>
<feature type="domain" description="RNB" evidence="1">
    <location>
        <begin position="42"/>
        <end position="356"/>
    </location>
</feature>
<dbReference type="EC" id="3.1.13.1" evidence="2"/>
<keyword evidence="3" id="KW-1185">Reference proteome</keyword>
<name>A0ABY7ULG4_9CORY</name>
<dbReference type="Pfam" id="PF18614">
    <property type="entry name" value="RNase_II_C_S1"/>
    <property type="match status" value="1"/>
</dbReference>
<dbReference type="InterPro" id="IPR040596">
    <property type="entry name" value="RNase_II_C_S1"/>
</dbReference>